<evidence type="ECO:0000313" key="2">
    <source>
        <dbReference type="EMBL" id="NJQ13517.1"/>
    </source>
</evidence>
<proteinExistence type="predicted"/>
<name>A0ABX1C2P5_9ACTN</name>
<keyword evidence="3" id="KW-1185">Reference proteome</keyword>
<feature type="region of interest" description="Disordered" evidence="1">
    <location>
        <begin position="104"/>
        <end position="158"/>
    </location>
</feature>
<dbReference type="Proteomes" id="UP000727056">
    <property type="component" value="Unassembled WGS sequence"/>
</dbReference>
<gene>
    <name evidence="2" type="ORF">HCN52_00765</name>
</gene>
<organism evidence="2 3">
    <name type="scientific">Streptomyces bohaiensis</name>
    <dbReference type="NCBI Taxonomy" id="1431344"/>
    <lineage>
        <taxon>Bacteria</taxon>
        <taxon>Bacillati</taxon>
        <taxon>Actinomycetota</taxon>
        <taxon>Actinomycetes</taxon>
        <taxon>Kitasatosporales</taxon>
        <taxon>Streptomycetaceae</taxon>
        <taxon>Streptomyces</taxon>
    </lineage>
</organism>
<reference evidence="2 3" key="1">
    <citation type="submission" date="2020-03" db="EMBL/GenBank/DDBJ databases">
        <title>Draft genome of Streptomyces sp. ventii, isolated from the Axial Seamount in the Pacific Ocean, and resequencing of the two type strains Streptomyces lonarensis strain NCL 716 and Streptomyces bohaiensis strain 11A07.</title>
        <authorList>
            <person name="Loughran R.M."/>
            <person name="Pfannmuller K.M."/>
            <person name="Wasson B.J."/>
            <person name="Deadmond M.C."/>
            <person name="Paddock B.E."/>
            <person name="Koyack M.J."/>
            <person name="Gallegos D.A."/>
            <person name="Mitchell E.A."/>
            <person name="Ushijima B."/>
            <person name="Saw J.H."/>
            <person name="Mcphail K.L."/>
            <person name="Videau P."/>
        </authorList>
    </citation>
    <scope>NUCLEOTIDE SEQUENCE [LARGE SCALE GENOMIC DNA]</scope>
    <source>
        <strain evidence="2 3">11A07</strain>
    </source>
</reference>
<protein>
    <submittedName>
        <fullName evidence="2">Uncharacterized protein</fullName>
    </submittedName>
</protein>
<comment type="caution">
    <text evidence="2">The sequence shown here is derived from an EMBL/GenBank/DDBJ whole genome shotgun (WGS) entry which is preliminary data.</text>
</comment>
<sequence length="158" mass="17966">MDINHFFTEDGLRAWTEDRRDQHLEDARHYGQLADILVRRMRQSPVDGDRPWDKALRARRIVRPLRDMERVSRRAAADAEALYTTYATGFLELPARRERAAIARKAKADSRAQRRALRRAKVAQLEQPHSGGLPPQPPADSGRSAGAGITDLFKREAS</sequence>
<dbReference type="RefSeq" id="WP_168086353.1">
    <property type="nucleotide sequence ID" value="NZ_BHZH01000513.1"/>
</dbReference>
<accession>A0ABX1C2P5</accession>
<dbReference type="EMBL" id="JAAVJC010000002">
    <property type="protein sequence ID" value="NJQ13517.1"/>
    <property type="molecule type" value="Genomic_DNA"/>
</dbReference>
<evidence type="ECO:0000313" key="3">
    <source>
        <dbReference type="Proteomes" id="UP000727056"/>
    </source>
</evidence>
<evidence type="ECO:0000256" key="1">
    <source>
        <dbReference type="SAM" id="MobiDB-lite"/>
    </source>
</evidence>